<comment type="function">
    <text evidence="9">Part of the NCT transcriptional regulatory complex that acts as a key regulator of ergosterol biosynthesis and the azole exporter cdr1B. The NCT complex binds the promoters of genes linked to azole susceptibility, and especially represses the expression of cdr1B transporter.</text>
</comment>
<comment type="similarity">
    <text evidence="3">Belongs to the sirtuin family. Class I subfamily.</text>
</comment>
<dbReference type="Pfam" id="PF00808">
    <property type="entry name" value="CBFD_NFYB_HMF"/>
    <property type="match status" value="1"/>
</dbReference>
<dbReference type="PANTHER" id="PTHR11085">
    <property type="entry name" value="NAD-DEPENDENT PROTEIN DEACYLASE SIRTUIN-5, MITOCHONDRIAL-RELATED"/>
    <property type="match status" value="1"/>
</dbReference>
<dbReference type="EMBL" id="JACEFI010000019">
    <property type="protein sequence ID" value="KAH0593720.1"/>
    <property type="molecule type" value="Genomic_DNA"/>
</dbReference>
<comment type="subunit">
    <text evidence="10">Forms the NCT transcriptional regulatory complex with nctA and mot1.</text>
</comment>
<evidence type="ECO:0000256" key="11">
    <source>
        <dbReference type="ARBA" id="ARBA00072420"/>
    </source>
</evidence>
<dbReference type="GO" id="GO:0005634">
    <property type="term" value="C:nucleus"/>
    <property type="evidence" value="ECO:0007669"/>
    <property type="project" value="UniProtKB-SubCell"/>
</dbReference>
<comment type="subcellular location">
    <subcellularLocation>
        <location evidence="2">Nucleus</location>
    </subcellularLocation>
</comment>
<dbReference type="CDD" id="cd01408">
    <property type="entry name" value="SIRT1"/>
    <property type="match status" value="1"/>
</dbReference>
<evidence type="ECO:0000256" key="2">
    <source>
        <dbReference type="ARBA" id="ARBA00004123"/>
    </source>
</evidence>
<protein>
    <recommendedName>
        <fullName evidence="11">NCT transcriptional regulatory complex subunit B</fullName>
    </recommendedName>
    <alternativeName>
        <fullName evidence="12">Negative cofactor 2 B</fullName>
    </alternativeName>
</protein>
<feature type="binding site" evidence="13">
    <location>
        <position position="894"/>
    </location>
    <ligand>
        <name>Zn(2+)</name>
        <dbReference type="ChEBI" id="CHEBI:29105"/>
    </ligand>
</feature>
<dbReference type="PROSITE" id="PS50305">
    <property type="entry name" value="SIRTUIN"/>
    <property type="match status" value="1"/>
</dbReference>
<sequence length="1148" mass="126159">MSDHEFGANDDLSLPKATVQKIVGEILPPHGGVAFAKEARDLLIECCVEFITLISSEANEISEKEAKKTIACDHITKALEQLGFSDYVPAVLEAAAEHKEVQKCDGNWPKCSTCTTKNRACGYVGREGQSRATAVKSRLESLEELLAALKTSSPEQLSTILNSIRDDDDAVGAIESLASQTVALNRQDEQYGLLLLANKLTCDLRLLLPEAPVMMRAVNSFFSCSGKLFHVFSETYILQCYRAIFDESQAPSELLKAKVCCLAAVAAVGAQYSPDTISKEVEVGLYNLARHFLEVTIEHEPLHAIKACALFAQYNIMNKEMVSLTYVACVPCSWLSSTLGYISGNAWSAEKRVLADLKFDDADNITEVVQTEMARICLLKAEILRMHLVFKDLTSLAVETIRGDLQSWYGELPESMRLGVTAHEDLPVGTKRSILHLHMLYLGAIMLLYRRVATQFLQSYAVGGLGGSLHLHPREAFVQQSAEAVLAASTSASIVKLLLDDDGVFKHCWLVIFQTYTACTILLHSVIQKQLHGFEPSRWQDDLGRAEDCLSVLAFCGSQDRVAEQFHEQLETIYQTASAYVFSSELNEAFMETDAQSIPLRADNPFTPMDDVGEANYAYLLDIPPQANDSLVKLSFILLMMLGQPFGDRGAKEAAEVNLKEHWLADPSRYEYPQMAERVDWNIENRHAYGGIAPQATWNPLANATALVGTPAAAAATIGRSRRDRDKRGFRLPRWLRRTMGNEESALVAESVKPSTLTERSLAAVAAYLNDESQQRKVVVLTGAGISTAAGIPDFRSPKTGLYNNLARLNLPYAEAVFDMAYFRAHPEPFYVLARELYPGKFHPTVSHAFIKLLDDKGMLQMLFTQNIDCLERRAGVPADKIVEAHGSFATQRCIECRAAFPGDLMTEHVARGAVPRCREDGCAGTVKPDIVFFGEMLPAAFGERAGHARAADLLLVMGTSLTVHPFAGLPELAAEGRPRVLLNLERVGRLGTRPDDVVELGECDEGIRKLADALGWRDELEACWRAVVGHEEADRQLRSAGGGRREDEVEDEVRKLAEGVEEALRLGESEDEDGAGPSAEQGHEAVVSEEESATKGGHSMASAESLPETPETRVEQHVPRAAAEAAGSETVDEKEKEKEKEVEKPSL</sequence>
<evidence type="ECO:0000256" key="12">
    <source>
        <dbReference type="ARBA" id="ARBA00079659"/>
    </source>
</evidence>
<dbReference type="InterPro" id="IPR003958">
    <property type="entry name" value="CBFA_NFYB_domain"/>
</dbReference>
<evidence type="ECO:0000256" key="5">
    <source>
        <dbReference type="ARBA" id="ARBA00022723"/>
    </source>
</evidence>
<feature type="binding site" evidence="13">
    <location>
        <position position="923"/>
    </location>
    <ligand>
        <name>Zn(2+)</name>
        <dbReference type="ChEBI" id="CHEBI:29105"/>
    </ligand>
</feature>
<feature type="active site" description="Proton acceptor" evidence="13">
    <location>
        <position position="886"/>
    </location>
</feature>
<evidence type="ECO:0000313" key="17">
    <source>
        <dbReference type="Proteomes" id="UP000764110"/>
    </source>
</evidence>
<dbReference type="GO" id="GO:0000981">
    <property type="term" value="F:DNA-binding transcription factor activity, RNA polymerase II-specific"/>
    <property type="evidence" value="ECO:0007669"/>
    <property type="project" value="InterPro"/>
</dbReference>
<reference evidence="16 17" key="1">
    <citation type="submission" date="2020-07" db="EMBL/GenBank/DDBJ databases">
        <title>Metarhizium humberi genome.</title>
        <authorList>
            <person name="Lysoe E."/>
        </authorList>
    </citation>
    <scope>NUCLEOTIDE SEQUENCE [LARGE SCALE GENOMIC DNA]</scope>
    <source>
        <strain evidence="16 17">ESALQ1638</strain>
    </source>
</reference>
<dbReference type="Proteomes" id="UP000764110">
    <property type="component" value="Unassembled WGS sequence"/>
</dbReference>
<evidence type="ECO:0000259" key="15">
    <source>
        <dbReference type="PROSITE" id="PS50305"/>
    </source>
</evidence>
<dbReference type="InterPro" id="IPR026591">
    <property type="entry name" value="Sirtuin_cat_small_dom_sf"/>
</dbReference>
<dbReference type="AlphaFoldDB" id="A0A9P8M4P8"/>
<evidence type="ECO:0000256" key="4">
    <source>
        <dbReference type="ARBA" id="ARBA00022679"/>
    </source>
</evidence>
<gene>
    <name evidence="16" type="ORF">MHUMG1_08471</name>
</gene>
<keyword evidence="4" id="KW-0808">Transferase</keyword>
<evidence type="ECO:0000313" key="16">
    <source>
        <dbReference type="EMBL" id="KAH0593720.1"/>
    </source>
</evidence>
<feature type="domain" description="Deacetylase sirtuin-type" evidence="15">
    <location>
        <begin position="755"/>
        <end position="1018"/>
    </location>
</feature>
<dbReference type="Pfam" id="PF02146">
    <property type="entry name" value="SIR2"/>
    <property type="match status" value="1"/>
</dbReference>
<keyword evidence="17" id="KW-1185">Reference proteome</keyword>
<feature type="compositionally biased region" description="Basic and acidic residues" evidence="14">
    <location>
        <begin position="1132"/>
        <end position="1148"/>
    </location>
</feature>
<evidence type="ECO:0000256" key="9">
    <source>
        <dbReference type="ARBA" id="ARBA00053814"/>
    </source>
</evidence>
<organism evidence="16 17">
    <name type="scientific">Metarhizium humberi</name>
    <dbReference type="NCBI Taxonomy" id="2596975"/>
    <lineage>
        <taxon>Eukaryota</taxon>
        <taxon>Fungi</taxon>
        <taxon>Dikarya</taxon>
        <taxon>Ascomycota</taxon>
        <taxon>Pezizomycotina</taxon>
        <taxon>Sordariomycetes</taxon>
        <taxon>Hypocreomycetidae</taxon>
        <taxon>Hypocreales</taxon>
        <taxon>Clavicipitaceae</taxon>
        <taxon>Metarhizium</taxon>
    </lineage>
</organism>
<dbReference type="CDD" id="cd12148">
    <property type="entry name" value="fungal_TF_MHR"/>
    <property type="match status" value="1"/>
</dbReference>
<comment type="caution">
    <text evidence="16">The sequence shown here is derived from an EMBL/GenBank/DDBJ whole genome shotgun (WGS) entry which is preliminary data.</text>
</comment>
<keyword evidence="5 13" id="KW-0479">Metal-binding</keyword>
<dbReference type="InterPro" id="IPR036864">
    <property type="entry name" value="Zn2-C6_fun-type_DNA-bd_sf"/>
</dbReference>
<feature type="region of interest" description="Disordered" evidence="14">
    <location>
        <begin position="1066"/>
        <end position="1148"/>
    </location>
</feature>
<evidence type="ECO:0000256" key="8">
    <source>
        <dbReference type="ARBA" id="ARBA00023242"/>
    </source>
</evidence>
<name>A0A9P8M4P8_9HYPO</name>
<evidence type="ECO:0000256" key="1">
    <source>
        <dbReference type="ARBA" id="ARBA00001947"/>
    </source>
</evidence>
<dbReference type="InterPro" id="IPR009072">
    <property type="entry name" value="Histone-fold"/>
</dbReference>
<dbReference type="InterPro" id="IPR050134">
    <property type="entry name" value="NAD-dep_sirtuin_deacylases"/>
</dbReference>
<dbReference type="InterPro" id="IPR029035">
    <property type="entry name" value="DHS-like_NAD/FAD-binding_dom"/>
</dbReference>
<evidence type="ECO:0000256" key="6">
    <source>
        <dbReference type="ARBA" id="ARBA00022833"/>
    </source>
</evidence>
<dbReference type="GO" id="GO:0017136">
    <property type="term" value="F:histone deacetylase activity, NAD-dependent"/>
    <property type="evidence" value="ECO:0007669"/>
    <property type="project" value="TreeGrafter"/>
</dbReference>
<dbReference type="Gene3D" id="3.30.1600.10">
    <property type="entry name" value="SIR2/SIRT2 'Small Domain"/>
    <property type="match status" value="1"/>
</dbReference>
<dbReference type="Gene3D" id="1.10.20.10">
    <property type="entry name" value="Histone, subunit A"/>
    <property type="match status" value="1"/>
</dbReference>
<feature type="binding site" evidence="13">
    <location>
        <position position="897"/>
    </location>
    <ligand>
        <name>Zn(2+)</name>
        <dbReference type="ChEBI" id="CHEBI:29105"/>
    </ligand>
</feature>
<comment type="cofactor">
    <cofactor evidence="1">
        <name>Zn(2+)</name>
        <dbReference type="ChEBI" id="CHEBI:29105"/>
    </cofactor>
</comment>
<evidence type="ECO:0000256" key="13">
    <source>
        <dbReference type="PROSITE-ProRule" id="PRU00236"/>
    </source>
</evidence>
<evidence type="ECO:0000256" key="3">
    <source>
        <dbReference type="ARBA" id="ARBA00006924"/>
    </source>
</evidence>
<dbReference type="InterPro" id="IPR003000">
    <property type="entry name" value="Sirtuin"/>
</dbReference>
<dbReference type="FunFam" id="1.10.20.10:FF:000019">
    <property type="entry name" value="Negative cofactor 2 beta"/>
    <property type="match status" value="1"/>
</dbReference>
<keyword evidence="7" id="KW-0520">NAD</keyword>
<dbReference type="GO" id="GO:0008270">
    <property type="term" value="F:zinc ion binding"/>
    <property type="evidence" value="ECO:0007669"/>
    <property type="project" value="InterPro"/>
</dbReference>
<keyword evidence="6 13" id="KW-0862">Zinc</keyword>
<dbReference type="InterPro" id="IPR001138">
    <property type="entry name" value="Zn2Cys6_DnaBD"/>
</dbReference>
<evidence type="ECO:0000256" key="14">
    <source>
        <dbReference type="SAM" id="MobiDB-lite"/>
    </source>
</evidence>
<dbReference type="SUPFAM" id="SSF47113">
    <property type="entry name" value="Histone-fold"/>
    <property type="match status" value="1"/>
</dbReference>
<evidence type="ECO:0000256" key="7">
    <source>
        <dbReference type="ARBA" id="ARBA00023027"/>
    </source>
</evidence>
<keyword evidence="8" id="KW-0539">Nucleus</keyword>
<dbReference type="GO" id="GO:0070403">
    <property type="term" value="F:NAD+ binding"/>
    <property type="evidence" value="ECO:0007669"/>
    <property type="project" value="InterPro"/>
</dbReference>
<dbReference type="Gene3D" id="4.10.240.10">
    <property type="entry name" value="Zn(2)-C6 fungal-type DNA-binding domain"/>
    <property type="match status" value="1"/>
</dbReference>
<accession>A0A9P8M4P8</accession>
<feature type="region of interest" description="Disordered" evidence="14">
    <location>
        <begin position="1035"/>
        <end position="1054"/>
    </location>
</feature>
<dbReference type="Gene3D" id="3.40.50.1220">
    <property type="entry name" value="TPP-binding domain"/>
    <property type="match status" value="1"/>
</dbReference>
<dbReference type="GO" id="GO:0046982">
    <property type="term" value="F:protein heterodimerization activity"/>
    <property type="evidence" value="ECO:0007669"/>
    <property type="project" value="InterPro"/>
</dbReference>
<dbReference type="CDD" id="cd22905">
    <property type="entry name" value="HFD_Dr1"/>
    <property type="match status" value="1"/>
</dbReference>
<dbReference type="CDD" id="cd00067">
    <property type="entry name" value="GAL4"/>
    <property type="match status" value="1"/>
</dbReference>
<evidence type="ECO:0000256" key="10">
    <source>
        <dbReference type="ARBA" id="ARBA00065193"/>
    </source>
</evidence>
<proteinExistence type="inferred from homology"/>
<feature type="binding site" evidence="13">
    <location>
        <position position="918"/>
    </location>
    <ligand>
        <name>Zn(2+)</name>
        <dbReference type="ChEBI" id="CHEBI:29105"/>
    </ligand>
</feature>
<dbReference type="InterPro" id="IPR026590">
    <property type="entry name" value="Ssirtuin_cat_dom"/>
</dbReference>
<dbReference type="PANTHER" id="PTHR11085:SF6">
    <property type="entry name" value="NAD-DEPENDENT PROTEIN DEACETYLASE SIRTUIN-2"/>
    <property type="match status" value="1"/>
</dbReference>
<dbReference type="SUPFAM" id="SSF52467">
    <property type="entry name" value="DHS-like NAD/FAD-binding domain"/>
    <property type="match status" value="1"/>
</dbReference>